<dbReference type="Proteomes" id="UP000830395">
    <property type="component" value="Chromosome 6"/>
</dbReference>
<dbReference type="EMBL" id="CM040980">
    <property type="protein sequence ID" value="MCJ8733379.1"/>
    <property type="molecule type" value="Genomic_DNA"/>
</dbReference>
<reference evidence="1" key="1">
    <citation type="submission" date="2020-02" db="EMBL/GenBank/DDBJ databases">
        <title>Genome sequencing of the panga catfish, Pangasius djambal.</title>
        <authorList>
            <person name="Wen M."/>
            <person name="Zahm M."/>
            <person name="Roques C."/>
            <person name="Cabau C."/>
            <person name="Klopp C."/>
            <person name="Donnadieu C."/>
            <person name="Jouanno E."/>
            <person name="Avarre J.-C."/>
            <person name="Campet M."/>
            <person name="Ha T."/>
            <person name="Dugue R."/>
            <person name="Lampietro C."/>
            <person name="Louis A."/>
            <person name="Herpin A."/>
            <person name="Echchiki A."/>
            <person name="Berthelot C."/>
            <person name="Parey E."/>
            <person name="Roest-Crollius H."/>
            <person name="Braasch I."/>
            <person name="Postlethwait J.H."/>
            <person name="Bobe J."/>
            <person name="Montfort J."/>
            <person name="Bouchez O."/>
            <person name="Begum T."/>
            <person name="Schartl M."/>
            <person name="Gustiano R."/>
            <person name="Guiguen Y."/>
        </authorList>
    </citation>
    <scope>NUCLEOTIDE SEQUENCE</scope>
    <source>
        <strain evidence="1">Pdj_M5554</strain>
    </source>
</reference>
<protein>
    <submittedName>
        <fullName evidence="1">Uncharacterized protein</fullName>
    </submittedName>
</protein>
<evidence type="ECO:0000313" key="1">
    <source>
        <dbReference type="EMBL" id="MCJ8733379.1"/>
    </source>
</evidence>
<name>A0ACC5YCJ8_9TELE</name>
<keyword evidence="2" id="KW-1185">Reference proteome</keyword>
<comment type="caution">
    <text evidence="1">The sequence shown here is derived from an EMBL/GenBank/DDBJ whole genome shotgun (WGS) entry which is preliminary data.</text>
</comment>
<gene>
    <name evidence="1" type="ORF">PDJAM_G00222600</name>
</gene>
<sequence length="113" mass="12211">MKKGGLKLDGGDEGGTGKQEEEELKLPDEKSVEEESTKGKEEQQTKKADDLWASFLSDVGPRPKAEAPDSQQTTAGSDKVSKSSTDSPHKELKATGARITITKVYDFAGEEVR</sequence>
<proteinExistence type="predicted"/>
<accession>A0ACC5YCJ8</accession>
<organism evidence="1 2">
    <name type="scientific">Pangasius djambal</name>
    <dbReference type="NCBI Taxonomy" id="1691987"/>
    <lineage>
        <taxon>Eukaryota</taxon>
        <taxon>Metazoa</taxon>
        <taxon>Chordata</taxon>
        <taxon>Craniata</taxon>
        <taxon>Vertebrata</taxon>
        <taxon>Euteleostomi</taxon>
        <taxon>Actinopterygii</taxon>
        <taxon>Neopterygii</taxon>
        <taxon>Teleostei</taxon>
        <taxon>Ostariophysi</taxon>
        <taxon>Siluriformes</taxon>
        <taxon>Pangasiidae</taxon>
        <taxon>Pangasius</taxon>
    </lineage>
</organism>
<evidence type="ECO:0000313" key="2">
    <source>
        <dbReference type="Proteomes" id="UP000830395"/>
    </source>
</evidence>